<keyword evidence="2" id="KW-0067">ATP-binding</keyword>
<keyword evidence="1" id="KW-0547">Nucleotide-binding</keyword>
<dbReference type="Proteomes" id="UP000626109">
    <property type="component" value="Unassembled WGS sequence"/>
</dbReference>
<evidence type="ECO:0000256" key="2">
    <source>
        <dbReference type="ARBA" id="ARBA00022840"/>
    </source>
</evidence>
<dbReference type="SUPFAM" id="SSF54211">
    <property type="entry name" value="Ribosomal protein S5 domain 2-like"/>
    <property type="match status" value="1"/>
</dbReference>
<dbReference type="AlphaFoldDB" id="A0A813II69"/>
<evidence type="ECO:0000256" key="1">
    <source>
        <dbReference type="ARBA" id="ARBA00022741"/>
    </source>
</evidence>
<dbReference type="Pfam" id="PF10509">
    <property type="entry name" value="GalKase_gal_bdg"/>
    <property type="match status" value="1"/>
</dbReference>
<evidence type="ECO:0000313" key="5">
    <source>
        <dbReference type="Proteomes" id="UP000626109"/>
    </source>
</evidence>
<feature type="domain" description="Galactokinase N-terminal" evidence="3">
    <location>
        <begin position="7"/>
        <end position="37"/>
    </location>
</feature>
<reference evidence="4" key="1">
    <citation type="submission" date="2021-02" db="EMBL/GenBank/DDBJ databases">
        <authorList>
            <person name="Dougan E. K."/>
            <person name="Rhodes N."/>
            <person name="Thang M."/>
            <person name="Chan C."/>
        </authorList>
    </citation>
    <scope>NUCLEOTIDE SEQUENCE</scope>
</reference>
<feature type="non-terminal residue" evidence="4">
    <location>
        <position position="1"/>
    </location>
</feature>
<dbReference type="EMBL" id="CAJNNW010011697">
    <property type="protein sequence ID" value="CAE8653446.1"/>
    <property type="molecule type" value="Genomic_DNA"/>
</dbReference>
<evidence type="ECO:0000259" key="3">
    <source>
        <dbReference type="Pfam" id="PF10509"/>
    </source>
</evidence>
<organism evidence="4 5">
    <name type="scientific">Polarella glacialis</name>
    <name type="common">Dinoflagellate</name>
    <dbReference type="NCBI Taxonomy" id="89957"/>
    <lineage>
        <taxon>Eukaryota</taxon>
        <taxon>Sar</taxon>
        <taxon>Alveolata</taxon>
        <taxon>Dinophyceae</taxon>
        <taxon>Suessiales</taxon>
        <taxon>Suessiaceae</taxon>
        <taxon>Polarella</taxon>
    </lineage>
</organism>
<dbReference type="InterPro" id="IPR014721">
    <property type="entry name" value="Ribsml_uS5_D2-typ_fold_subgr"/>
</dbReference>
<dbReference type="GO" id="GO:0005524">
    <property type="term" value="F:ATP binding"/>
    <property type="evidence" value="ECO:0007669"/>
    <property type="project" value="UniProtKB-KW"/>
</dbReference>
<evidence type="ECO:0000313" key="4">
    <source>
        <dbReference type="EMBL" id="CAE8653446.1"/>
    </source>
</evidence>
<gene>
    <name evidence="4" type="ORF">PGLA2088_LOCUS10420</name>
</gene>
<sequence length="103" mass="11394">PCRAFWVPGRIEVVGKHTDYAGGRSLLCAINRGFCVVTVDRQDTLLRAVSLQFESGSEDSVVEVALDPNLEVRSDHWSNYVSTAVRRLSQNFGREVPLLGCEA</sequence>
<name>A0A813II69_POLGL</name>
<accession>A0A813II69</accession>
<comment type="caution">
    <text evidence="4">The sequence shown here is derived from an EMBL/GenBank/DDBJ whole genome shotgun (WGS) entry which is preliminary data.</text>
</comment>
<dbReference type="InterPro" id="IPR019539">
    <property type="entry name" value="GalKase_N"/>
</dbReference>
<dbReference type="InterPro" id="IPR020568">
    <property type="entry name" value="Ribosomal_Su5_D2-typ_SF"/>
</dbReference>
<proteinExistence type="predicted"/>
<dbReference type="Gene3D" id="3.30.230.10">
    <property type="match status" value="1"/>
</dbReference>
<dbReference type="GO" id="GO:0005975">
    <property type="term" value="P:carbohydrate metabolic process"/>
    <property type="evidence" value="ECO:0007669"/>
    <property type="project" value="UniProtKB-ARBA"/>
</dbReference>
<protein>
    <recommendedName>
        <fullName evidence="3">Galactokinase N-terminal domain-containing protein</fullName>
    </recommendedName>
</protein>